<dbReference type="AlphaFoldDB" id="A0A7M2GR67"/>
<evidence type="ECO:0000313" key="2">
    <source>
        <dbReference type="Proteomes" id="UP000593663"/>
    </source>
</evidence>
<gene>
    <name evidence="1" type="ORF">H5V43_21980</name>
</gene>
<organism evidence="1 2">
    <name type="scientific">Sphingobium fuliginis (strain ATCC 27551)</name>
    <dbReference type="NCBI Taxonomy" id="336203"/>
    <lineage>
        <taxon>Bacteria</taxon>
        <taxon>Pseudomonadati</taxon>
        <taxon>Pseudomonadota</taxon>
        <taxon>Alphaproteobacteria</taxon>
        <taxon>Sphingomonadales</taxon>
        <taxon>Sphingomonadaceae</taxon>
        <taxon>Sphingobium</taxon>
    </lineage>
</organism>
<geneLocation type="plasmid" evidence="1 2">
    <name>p1</name>
</geneLocation>
<accession>A0A7M2GR67</accession>
<dbReference type="KEGG" id="sbar:H5V43_21980"/>
<reference evidence="2" key="1">
    <citation type="submission" date="2020-08" db="EMBL/GenBank/DDBJ databases">
        <title>Complete genome sequence of Sphingobium barthaii strain KK22, a high-molecular-weight polycyclic aromatic hydrocarbon-degrading soil bacterium.</title>
        <authorList>
            <person name="Mori J.F."/>
            <person name="Kanaly R.A."/>
        </authorList>
    </citation>
    <scope>NUCLEOTIDE SEQUENCE [LARGE SCALE GENOMIC DNA]</scope>
    <source>
        <strain evidence="2">KK22</strain>
        <plasmid evidence="2">p1</plasmid>
    </source>
</reference>
<dbReference type="RefSeq" id="WP_025549007.1">
    <property type="nucleotide sequence ID" value="NZ_BATN01000031.1"/>
</dbReference>
<sequence>MSYDLAFRHNQALDPSGCITIASTVHALEAAITDCRNAGKDIEADPAVILLARHFSSVCSDRPAEAELRKACMAQIADIRSRPTLHILCDRGVAYDPPAKRAFHAEGRRALMRLADALGLAPGSFTVRSNQAGPGVSGDVTLRGDEVWVQLSVSLMGPDHEICFRRVQGRDDHIGERNNWASVRELLDPVRLCHRIRRELKLPSSRVPQRLIP</sequence>
<protein>
    <submittedName>
        <fullName evidence="1">Uncharacterized protein</fullName>
    </submittedName>
</protein>
<keyword evidence="1" id="KW-0614">Plasmid</keyword>
<evidence type="ECO:0000313" key="1">
    <source>
        <dbReference type="EMBL" id="QOT74542.1"/>
    </source>
</evidence>
<dbReference type="EMBL" id="CP060037">
    <property type="protein sequence ID" value="QOT74542.1"/>
    <property type="molecule type" value="Genomic_DNA"/>
</dbReference>
<name>A0A7M2GR67_SPHSA</name>
<dbReference type="Proteomes" id="UP000593663">
    <property type="component" value="Plasmid p1"/>
</dbReference>
<proteinExistence type="predicted"/>